<keyword evidence="3" id="KW-1185">Reference proteome</keyword>
<accession>A0A1Y2LN36</accession>
<evidence type="ECO:0000313" key="2">
    <source>
        <dbReference type="EMBL" id="OSS44597.1"/>
    </source>
</evidence>
<name>A0A1Y2LN36_EPING</name>
<dbReference type="EMBL" id="KZ107856">
    <property type="protein sequence ID" value="OSS44597.1"/>
    <property type="molecule type" value="Genomic_DNA"/>
</dbReference>
<feature type="compositionally biased region" description="Polar residues" evidence="1">
    <location>
        <begin position="44"/>
        <end position="73"/>
    </location>
</feature>
<gene>
    <name evidence="2" type="ORF">B5807_10696</name>
</gene>
<evidence type="ECO:0000256" key="1">
    <source>
        <dbReference type="SAM" id="MobiDB-lite"/>
    </source>
</evidence>
<feature type="compositionally biased region" description="Polar residues" evidence="1">
    <location>
        <begin position="1"/>
        <end position="12"/>
    </location>
</feature>
<protein>
    <submittedName>
        <fullName evidence="2">Uncharacterized protein</fullName>
    </submittedName>
</protein>
<feature type="region of interest" description="Disordered" evidence="1">
    <location>
        <begin position="1"/>
        <end position="103"/>
    </location>
</feature>
<feature type="compositionally biased region" description="Low complexity" evidence="1">
    <location>
        <begin position="13"/>
        <end position="25"/>
    </location>
</feature>
<evidence type="ECO:0000313" key="3">
    <source>
        <dbReference type="Proteomes" id="UP000193240"/>
    </source>
</evidence>
<dbReference type="AlphaFoldDB" id="A0A1Y2LN36"/>
<organism evidence="2 3">
    <name type="scientific">Epicoccum nigrum</name>
    <name type="common">Soil fungus</name>
    <name type="synonym">Epicoccum purpurascens</name>
    <dbReference type="NCBI Taxonomy" id="105696"/>
    <lineage>
        <taxon>Eukaryota</taxon>
        <taxon>Fungi</taxon>
        <taxon>Dikarya</taxon>
        <taxon>Ascomycota</taxon>
        <taxon>Pezizomycotina</taxon>
        <taxon>Dothideomycetes</taxon>
        <taxon>Pleosporomycetidae</taxon>
        <taxon>Pleosporales</taxon>
        <taxon>Pleosporineae</taxon>
        <taxon>Didymellaceae</taxon>
        <taxon>Epicoccum</taxon>
    </lineage>
</organism>
<sequence length="213" mass="22963">MRTSPLQTNSTPSTSTVSLASISSSQPTNAETPFLHTHERSHTDSSNPSARQQRTSLRSTLNFPSNPFSTASASKTPSFSPSRKSSSFRITRSLSRRDSHSPSCFPSCVCFAHDAGGAVPLFTPGSLLSRVEALEALKGETTVAVREEVLEGKGEAGGEGAVVRSCEGVGEGCTAAKGTESGRRKGRRGVWRGWRERFGRREGWVRWDEGRFG</sequence>
<feature type="compositionally biased region" description="Low complexity" evidence="1">
    <location>
        <begin position="74"/>
        <end position="89"/>
    </location>
</feature>
<proteinExistence type="predicted"/>
<reference evidence="2 3" key="1">
    <citation type="journal article" date="2017" name="Genome Announc.">
        <title>Genome sequence of the saprophytic ascomycete Epicoccum nigrum ICMP 19927 strain isolated from New Zealand.</title>
        <authorList>
            <person name="Fokin M."/>
            <person name="Fleetwood D."/>
            <person name="Weir B.S."/>
            <person name="Villas-Boas S.G."/>
        </authorList>
    </citation>
    <scope>NUCLEOTIDE SEQUENCE [LARGE SCALE GENOMIC DNA]</scope>
    <source>
        <strain evidence="2 3">ICMP 19927</strain>
    </source>
</reference>
<dbReference type="InParanoid" id="A0A1Y2LN36"/>
<dbReference type="Proteomes" id="UP000193240">
    <property type="component" value="Unassembled WGS sequence"/>
</dbReference>